<keyword evidence="2" id="KW-0812">Transmembrane</keyword>
<feature type="region of interest" description="Disordered" evidence="1">
    <location>
        <begin position="438"/>
        <end position="462"/>
    </location>
</feature>
<dbReference type="EMBL" id="MFKT01000001">
    <property type="protein sequence ID" value="OGG54236.1"/>
    <property type="molecule type" value="Genomic_DNA"/>
</dbReference>
<proteinExistence type="predicted"/>
<feature type="transmembrane region" description="Helical" evidence="2">
    <location>
        <begin position="12"/>
        <end position="29"/>
    </location>
</feature>
<evidence type="ECO:0000256" key="1">
    <source>
        <dbReference type="SAM" id="MobiDB-lite"/>
    </source>
</evidence>
<sequence length="532" mass="56358">MFRTDLNDTGVFVFFLIVAVLVVTVPLYVRAECKDVVWESAEYNDLLNKGWGPIVMYNVAPPPGTKHQLCSGWKDSLSTIPTLLSPEPPETSGSTPVGTRPATAADIPKMESAGIPDPQVGMPWNTKDPNTGQAAGEAKLWLRQHATKDANISCLNTQFAEKLKKFMEAVPGGPPKITDAYRGPEKQNGLVASRASKAGPCQSYHNYGLAADFNANKALLPWMHANAGRSGLRTITGVNGWDPGHFQNAEGRHGQCGACNSGGSGNGFLPAPERGSPSSGLADQIRQALGMQPPPPPPPPLPPPQMQQPQMQQQLPQQPQSSAQPILPAQSSISSEALGTQSSIANLLTPANSSQNSLLNLLTATSTTTGEPLALNLNSNDGSRTATSSLSAFDLIRQFENQMDPVNQPIMTTTTPLSLNNDLLNSVELQAVTGTDVSSSVDTAGNSDVTAQNPNTLASAPPARPIIMAPPISQQTFTSPDLAGNPVPVNATKQNGALIQILEIFKNVLLYALNYLRSVRPYGSAQTQVLAL</sequence>
<feature type="compositionally biased region" description="Pro residues" evidence="1">
    <location>
        <begin position="292"/>
        <end position="306"/>
    </location>
</feature>
<organism evidence="3 4">
    <name type="scientific">Candidatus Kaiserbacteria bacterium RIFCSPHIGHO2_01_FULL_53_29</name>
    <dbReference type="NCBI Taxonomy" id="1798480"/>
    <lineage>
        <taxon>Bacteria</taxon>
        <taxon>Candidatus Kaiseribacteriota</taxon>
    </lineage>
</organism>
<dbReference type="Proteomes" id="UP000176863">
    <property type="component" value="Unassembled WGS sequence"/>
</dbReference>
<accession>A0A1F6CYJ0</accession>
<gene>
    <name evidence="3" type="ORF">A2851_01040</name>
</gene>
<keyword evidence="2" id="KW-1133">Transmembrane helix</keyword>
<dbReference type="InterPro" id="IPR009045">
    <property type="entry name" value="Zn_M74/Hedgehog-like"/>
</dbReference>
<dbReference type="AlphaFoldDB" id="A0A1F6CYJ0"/>
<evidence type="ECO:0000313" key="4">
    <source>
        <dbReference type="Proteomes" id="UP000176863"/>
    </source>
</evidence>
<evidence type="ECO:0008006" key="5">
    <source>
        <dbReference type="Google" id="ProtNLM"/>
    </source>
</evidence>
<dbReference type="Gene3D" id="3.30.1380.10">
    <property type="match status" value="1"/>
</dbReference>
<name>A0A1F6CYJ0_9BACT</name>
<feature type="compositionally biased region" description="Polar residues" evidence="1">
    <location>
        <begin position="438"/>
        <end position="458"/>
    </location>
</feature>
<comment type="caution">
    <text evidence="3">The sequence shown here is derived from an EMBL/GenBank/DDBJ whole genome shotgun (WGS) entry which is preliminary data.</text>
</comment>
<keyword evidence="2" id="KW-0472">Membrane</keyword>
<evidence type="ECO:0000313" key="3">
    <source>
        <dbReference type="EMBL" id="OGG54236.1"/>
    </source>
</evidence>
<feature type="compositionally biased region" description="Low complexity" evidence="1">
    <location>
        <begin position="307"/>
        <end position="326"/>
    </location>
</feature>
<feature type="region of interest" description="Disordered" evidence="1">
    <location>
        <begin position="288"/>
        <end position="326"/>
    </location>
</feature>
<protein>
    <recommendedName>
        <fullName evidence="5">Peptidase M15B domain-containing protein</fullName>
    </recommendedName>
</protein>
<evidence type="ECO:0000256" key="2">
    <source>
        <dbReference type="SAM" id="Phobius"/>
    </source>
</evidence>
<reference evidence="3 4" key="1">
    <citation type="journal article" date="2016" name="Nat. Commun.">
        <title>Thousands of microbial genomes shed light on interconnected biogeochemical processes in an aquifer system.</title>
        <authorList>
            <person name="Anantharaman K."/>
            <person name="Brown C.T."/>
            <person name="Hug L.A."/>
            <person name="Sharon I."/>
            <person name="Castelle C.J."/>
            <person name="Probst A.J."/>
            <person name="Thomas B.C."/>
            <person name="Singh A."/>
            <person name="Wilkins M.J."/>
            <person name="Karaoz U."/>
            <person name="Brodie E.L."/>
            <person name="Williams K.H."/>
            <person name="Hubbard S.S."/>
            <person name="Banfield J.F."/>
        </authorList>
    </citation>
    <scope>NUCLEOTIDE SEQUENCE [LARGE SCALE GENOMIC DNA]</scope>
</reference>
<dbReference type="STRING" id="1798480.A2851_01040"/>
<dbReference type="SUPFAM" id="SSF55166">
    <property type="entry name" value="Hedgehog/DD-peptidase"/>
    <property type="match status" value="1"/>
</dbReference>